<sequence length="143" mass="15874">MSLPFYEPFHNFGSLLGGFSYPSRTMLQATTASILRPKMDLHEDASQNVVTVTFELPGVKKEDVNIEVHDGHLTVSGETKVSEENEEDAYAHRERKPGKFSRTLRLPQGVMEEEISASMENGVLTVTFPKTVHGTAPRKITVA</sequence>
<dbReference type="SUPFAM" id="SSF49764">
    <property type="entry name" value="HSP20-like chaperones"/>
    <property type="match status" value="1"/>
</dbReference>
<name>A0A2H3BFW2_9AGAR</name>
<dbReference type="AlphaFoldDB" id="A0A2H3BFW2"/>
<dbReference type="CDD" id="cd06464">
    <property type="entry name" value="ACD_sHsps-like"/>
    <property type="match status" value="1"/>
</dbReference>
<accession>A0A2H3BFW2</accession>
<keyword evidence="8" id="KW-1185">Reference proteome</keyword>
<evidence type="ECO:0000259" key="6">
    <source>
        <dbReference type="PROSITE" id="PS51203"/>
    </source>
</evidence>
<dbReference type="Pfam" id="PF00011">
    <property type="entry name" value="HSP20"/>
    <property type="match status" value="1"/>
</dbReference>
<dbReference type="InterPro" id="IPR031107">
    <property type="entry name" value="Small_HSP"/>
</dbReference>
<gene>
    <name evidence="7" type="ORF">ARMSODRAFT_958829</name>
</gene>
<dbReference type="InterPro" id="IPR002068">
    <property type="entry name" value="A-crystallin/Hsp20_dom"/>
</dbReference>
<evidence type="ECO:0000256" key="1">
    <source>
        <dbReference type="ARBA" id="ARBA00023016"/>
    </source>
</evidence>
<evidence type="ECO:0000256" key="2">
    <source>
        <dbReference type="PROSITE-ProRule" id="PRU00285"/>
    </source>
</evidence>
<evidence type="ECO:0000256" key="4">
    <source>
        <dbReference type="SAM" id="MobiDB-lite"/>
    </source>
</evidence>
<dbReference type="Proteomes" id="UP000218334">
    <property type="component" value="Unassembled WGS sequence"/>
</dbReference>
<evidence type="ECO:0000259" key="5">
    <source>
        <dbReference type="PROSITE" id="PS01031"/>
    </source>
</evidence>
<keyword evidence="1" id="KW-0346">Stress response</keyword>
<feature type="domain" description="SHSP" evidence="5">
    <location>
        <begin position="30"/>
        <end position="143"/>
    </location>
</feature>
<feature type="domain" description="CS" evidence="6">
    <location>
        <begin position="34"/>
        <end position="140"/>
    </location>
</feature>
<dbReference type="InterPro" id="IPR008978">
    <property type="entry name" value="HSP20-like_chaperone"/>
</dbReference>
<dbReference type="PROSITE" id="PS51203">
    <property type="entry name" value="CS"/>
    <property type="match status" value="1"/>
</dbReference>
<reference evidence="8" key="1">
    <citation type="journal article" date="2017" name="Nat. Ecol. Evol.">
        <title>Genome expansion and lineage-specific genetic innovations in the forest pathogenic fungi Armillaria.</title>
        <authorList>
            <person name="Sipos G."/>
            <person name="Prasanna A.N."/>
            <person name="Walter M.C."/>
            <person name="O'Connor E."/>
            <person name="Balint B."/>
            <person name="Krizsan K."/>
            <person name="Kiss B."/>
            <person name="Hess J."/>
            <person name="Varga T."/>
            <person name="Slot J."/>
            <person name="Riley R."/>
            <person name="Boka B."/>
            <person name="Rigling D."/>
            <person name="Barry K."/>
            <person name="Lee J."/>
            <person name="Mihaltcheva S."/>
            <person name="LaButti K."/>
            <person name="Lipzen A."/>
            <person name="Waldron R."/>
            <person name="Moloney N.M."/>
            <person name="Sperisen C."/>
            <person name="Kredics L."/>
            <person name="Vagvoelgyi C."/>
            <person name="Patrignani A."/>
            <person name="Fitzpatrick D."/>
            <person name="Nagy I."/>
            <person name="Doyle S."/>
            <person name="Anderson J.B."/>
            <person name="Grigoriev I.V."/>
            <person name="Gueldener U."/>
            <person name="Muensterkoetter M."/>
            <person name="Nagy L.G."/>
        </authorList>
    </citation>
    <scope>NUCLEOTIDE SEQUENCE [LARGE SCALE GENOMIC DNA]</scope>
    <source>
        <strain evidence="8">28-4</strain>
    </source>
</reference>
<dbReference type="EMBL" id="KZ293435">
    <property type="protein sequence ID" value="PBK67804.1"/>
    <property type="molecule type" value="Genomic_DNA"/>
</dbReference>
<comment type="similarity">
    <text evidence="2 3">Belongs to the small heat shock protein (HSP20) family.</text>
</comment>
<organism evidence="7 8">
    <name type="scientific">Armillaria solidipes</name>
    <dbReference type="NCBI Taxonomy" id="1076256"/>
    <lineage>
        <taxon>Eukaryota</taxon>
        <taxon>Fungi</taxon>
        <taxon>Dikarya</taxon>
        <taxon>Basidiomycota</taxon>
        <taxon>Agaricomycotina</taxon>
        <taxon>Agaricomycetes</taxon>
        <taxon>Agaricomycetidae</taxon>
        <taxon>Agaricales</taxon>
        <taxon>Marasmiineae</taxon>
        <taxon>Physalacriaceae</taxon>
        <taxon>Armillaria</taxon>
    </lineage>
</organism>
<proteinExistence type="inferred from homology"/>
<dbReference type="InterPro" id="IPR007052">
    <property type="entry name" value="CS_dom"/>
</dbReference>
<evidence type="ECO:0000256" key="3">
    <source>
        <dbReference type="RuleBase" id="RU003616"/>
    </source>
</evidence>
<dbReference type="PROSITE" id="PS01031">
    <property type="entry name" value="SHSP"/>
    <property type="match status" value="1"/>
</dbReference>
<dbReference type="Gene3D" id="2.60.40.790">
    <property type="match status" value="1"/>
</dbReference>
<protein>
    <submittedName>
        <fullName evidence="7">HSP20-like chaperone</fullName>
    </submittedName>
</protein>
<evidence type="ECO:0000313" key="7">
    <source>
        <dbReference type="EMBL" id="PBK67804.1"/>
    </source>
</evidence>
<evidence type="ECO:0000313" key="8">
    <source>
        <dbReference type="Proteomes" id="UP000218334"/>
    </source>
</evidence>
<dbReference type="STRING" id="1076256.A0A2H3BFW2"/>
<dbReference type="PANTHER" id="PTHR11527">
    <property type="entry name" value="HEAT-SHOCK PROTEIN 20 FAMILY MEMBER"/>
    <property type="match status" value="1"/>
</dbReference>
<feature type="region of interest" description="Disordered" evidence="4">
    <location>
        <begin position="78"/>
        <end position="98"/>
    </location>
</feature>